<reference evidence="6 7" key="1">
    <citation type="submission" date="2016-12" db="EMBL/GenBank/DDBJ databases">
        <title>The genomes of Aspergillus section Nigri reveals drivers in fungal speciation.</title>
        <authorList>
            <consortium name="DOE Joint Genome Institute"/>
            <person name="Vesth T.C."/>
            <person name="Nybo J."/>
            <person name="Theobald S."/>
            <person name="Brandl J."/>
            <person name="Frisvad J.C."/>
            <person name="Nielsen K.F."/>
            <person name="Lyhne E.K."/>
            <person name="Kogle M.E."/>
            <person name="Kuo A."/>
            <person name="Riley R."/>
            <person name="Clum A."/>
            <person name="Nolan M."/>
            <person name="Lipzen A."/>
            <person name="Salamov A."/>
            <person name="Henrissat B."/>
            <person name="Wiebenga A."/>
            <person name="De Vries R.P."/>
            <person name="Grigoriev I.V."/>
            <person name="Mortensen U.H."/>
            <person name="Andersen M.R."/>
            <person name="Baker S.E."/>
        </authorList>
    </citation>
    <scope>NUCLEOTIDE SEQUENCE [LARGE SCALE GENOMIC DNA]</scope>
    <source>
        <strain evidence="6 7">CBS 115572</strain>
    </source>
</reference>
<proteinExistence type="predicted"/>
<name>A0A317WT46_9EURO</name>
<dbReference type="PROSITE" id="PS50865">
    <property type="entry name" value="ZF_MYND_2"/>
    <property type="match status" value="1"/>
</dbReference>
<dbReference type="GO" id="GO:0008270">
    <property type="term" value="F:zinc ion binding"/>
    <property type="evidence" value="ECO:0007669"/>
    <property type="project" value="UniProtKB-KW"/>
</dbReference>
<dbReference type="AlphaFoldDB" id="A0A317WT46"/>
<dbReference type="OrthoDB" id="5952526at2759"/>
<organism evidence="6 7">
    <name type="scientific">Aspergillus sclerotioniger CBS 115572</name>
    <dbReference type="NCBI Taxonomy" id="1450535"/>
    <lineage>
        <taxon>Eukaryota</taxon>
        <taxon>Fungi</taxon>
        <taxon>Dikarya</taxon>
        <taxon>Ascomycota</taxon>
        <taxon>Pezizomycotina</taxon>
        <taxon>Eurotiomycetes</taxon>
        <taxon>Eurotiomycetidae</taxon>
        <taxon>Eurotiales</taxon>
        <taxon>Aspergillaceae</taxon>
        <taxon>Aspergillus</taxon>
        <taxon>Aspergillus subgen. Circumdati</taxon>
    </lineage>
</organism>
<evidence type="ECO:0000259" key="5">
    <source>
        <dbReference type="PROSITE" id="PS50865"/>
    </source>
</evidence>
<keyword evidence="1" id="KW-0479">Metal-binding</keyword>
<feature type="domain" description="MYND-type" evidence="5">
    <location>
        <begin position="10"/>
        <end position="47"/>
    </location>
</feature>
<evidence type="ECO:0000256" key="4">
    <source>
        <dbReference type="PROSITE-ProRule" id="PRU00134"/>
    </source>
</evidence>
<dbReference type="InterPro" id="IPR002893">
    <property type="entry name" value="Znf_MYND"/>
</dbReference>
<evidence type="ECO:0000256" key="3">
    <source>
        <dbReference type="ARBA" id="ARBA00022833"/>
    </source>
</evidence>
<dbReference type="EMBL" id="MSFK01000013">
    <property type="protein sequence ID" value="PWY88098.1"/>
    <property type="molecule type" value="Genomic_DNA"/>
</dbReference>
<dbReference type="Pfam" id="PF01753">
    <property type="entry name" value="zf-MYND"/>
    <property type="match status" value="1"/>
</dbReference>
<gene>
    <name evidence="6" type="ORF">BO94DRAFT_595943</name>
</gene>
<keyword evidence="2 4" id="KW-0863">Zinc-finger</keyword>
<dbReference type="SUPFAM" id="SSF144232">
    <property type="entry name" value="HIT/MYND zinc finger-like"/>
    <property type="match status" value="1"/>
</dbReference>
<protein>
    <recommendedName>
        <fullName evidence="5">MYND-type domain-containing protein</fullName>
    </recommendedName>
</protein>
<keyword evidence="3" id="KW-0862">Zinc</keyword>
<dbReference type="Gene3D" id="6.10.140.2220">
    <property type="match status" value="1"/>
</dbReference>
<dbReference type="GeneID" id="37118378"/>
<evidence type="ECO:0000313" key="7">
    <source>
        <dbReference type="Proteomes" id="UP000246702"/>
    </source>
</evidence>
<evidence type="ECO:0000256" key="2">
    <source>
        <dbReference type="ARBA" id="ARBA00022771"/>
    </source>
</evidence>
<evidence type="ECO:0000313" key="6">
    <source>
        <dbReference type="EMBL" id="PWY88098.1"/>
    </source>
</evidence>
<sequence>MASRTLPSGCGFCGSMKNLKRCPKCTVMPYCSPENRTTDHPNHEQDCNRIRYSRGCGLIEEINHEEAIVAQLDESFKILGHCLSEEEGTKLGLPGQIPQMLLRLGKNEDCYAFLWDSSHMIAFTLLKIRLALNLQRMKECEAIVGRRVPTEILFMIQSFIPQTEIISGHAGLLKSSARRVIIRQLDVQIEQLYQRIKKDTVVSG</sequence>
<dbReference type="RefSeq" id="XP_025467881.1">
    <property type="nucleotide sequence ID" value="XM_025616235.1"/>
</dbReference>
<comment type="caution">
    <text evidence="6">The sequence shown here is derived from an EMBL/GenBank/DDBJ whole genome shotgun (WGS) entry which is preliminary data.</text>
</comment>
<accession>A0A317WT46</accession>
<dbReference type="Proteomes" id="UP000246702">
    <property type="component" value="Unassembled WGS sequence"/>
</dbReference>
<keyword evidence="7" id="KW-1185">Reference proteome</keyword>
<evidence type="ECO:0000256" key="1">
    <source>
        <dbReference type="ARBA" id="ARBA00022723"/>
    </source>
</evidence>